<dbReference type="Proteomes" id="UP001597463">
    <property type="component" value="Unassembled WGS sequence"/>
</dbReference>
<name>A0ABW5UTB4_9BURK</name>
<protein>
    <submittedName>
        <fullName evidence="1">Uncharacterized protein</fullName>
    </submittedName>
</protein>
<organism evidence="1 2">
    <name type="scientific">Comamonas terrae</name>
    <dbReference type="NCBI Taxonomy" id="673548"/>
    <lineage>
        <taxon>Bacteria</taxon>
        <taxon>Pseudomonadati</taxon>
        <taxon>Pseudomonadota</taxon>
        <taxon>Betaproteobacteria</taxon>
        <taxon>Burkholderiales</taxon>
        <taxon>Comamonadaceae</taxon>
        <taxon>Comamonas</taxon>
    </lineage>
</organism>
<keyword evidence="2" id="KW-1185">Reference proteome</keyword>
<dbReference type="EMBL" id="JBHUMV010000009">
    <property type="protein sequence ID" value="MFD2756159.1"/>
    <property type="molecule type" value="Genomic_DNA"/>
</dbReference>
<proteinExistence type="predicted"/>
<reference evidence="2" key="1">
    <citation type="journal article" date="2019" name="Int. J. Syst. Evol. Microbiol.">
        <title>The Global Catalogue of Microorganisms (GCM) 10K type strain sequencing project: providing services to taxonomists for standard genome sequencing and annotation.</title>
        <authorList>
            <consortium name="The Broad Institute Genomics Platform"/>
            <consortium name="The Broad Institute Genome Sequencing Center for Infectious Disease"/>
            <person name="Wu L."/>
            <person name="Ma J."/>
        </authorList>
    </citation>
    <scope>NUCLEOTIDE SEQUENCE [LARGE SCALE GENOMIC DNA]</scope>
    <source>
        <strain evidence="2">TISTR 1906</strain>
    </source>
</reference>
<gene>
    <name evidence="1" type="ORF">ACFSW6_18975</name>
</gene>
<accession>A0ABW5UTB4</accession>
<evidence type="ECO:0000313" key="1">
    <source>
        <dbReference type="EMBL" id="MFD2756159.1"/>
    </source>
</evidence>
<evidence type="ECO:0000313" key="2">
    <source>
        <dbReference type="Proteomes" id="UP001597463"/>
    </source>
</evidence>
<sequence>MHVLQKDFMSGFLFMGVTITPDSRQGETPQSWQPSATLHSAAGKELGSVTDARCFASKTEADEAALRLARRHIREHLHQG</sequence>
<comment type="caution">
    <text evidence="1">The sequence shown here is derived from an EMBL/GenBank/DDBJ whole genome shotgun (WGS) entry which is preliminary data.</text>
</comment>
<dbReference type="RefSeq" id="WP_217997594.1">
    <property type="nucleotide sequence ID" value="NZ_BCNT01000020.1"/>
</dbReference>